<keyword evidence="3" id="KW-1185">Reference proteome</keyword>
<reference evidence="2" key="1">
    <citation type="submission" date="2012-11" db="EMBL/GenBank/DDBJ databases">
        <title>Permanent draft genomes of Rhodopirellula europaea strain SH398 and 6C.</title>
        <authorList>
            <person name="Richter M."/>
            <person name="Richter-Heitmann T."/>
            <person name="Frank C."/>
            <person name="Harder J."/>
            <person name="Glockner F.O."/>
        </authorList>
    </citation>
    <scope>NUCLEOTIDE SEQUENCE</scope>
    <source>
        <strain evidence="2">6C</strain>
    </source>
</reference>
<sequence>MKTTESRPCTARPHGKFTAKHSATNFGSSQSTHTSIPFPFDRDFLLT</sequence>
<name>M2B556_9BACT</name>
<organism evidence="2 3">
    <name type="scientific">Rhodopirellula europaea 6C</name>
    <dbReference type="NCBI Taxonomy" id="1263867"/>
    <lineage>
        <taxon>Bacteria</taxon>
        <taxon>Pseudomonadati</taxon>
        <taxon>Planctomycetota</taxon>
        <taxon>Planctomycetia</taxon>
        <taxon>Pirellulales</taxon>
        <taxon>Pirellulaceae</taxon>
        <taxon>Rhodopirellula</taxon>
    </lineage>
</organism>
<proteinExistence type="predicted"/>
<evidence type="ECO:0000313" key="2">
    <source>
        <dbReference type="EMBL" id="EMB17349.1"/>
    </source>
</evidence>
<dbReference type="EMBL" id="ANMO01000097">
    <property type="protein sequence ID" value="EMB17349.1"/>
    <property type="molecule type" value="Genomic_DNA"/>
</dbReference>
<evidence type="ECO:0000256" key="1">
    <source>
        <dbReference type="SAM" id="MobiDB-lite"/>
    </source>
</evidence>
<dbReference type="AlphaFoldDB" id="M2B556"/>
<evidence type="ECO:0000313" key="3">
    <source>
        <dbReference type="Proteomes" id="UP000011529"/>
    </source>
</evidence>
<comment type="caution">
    <text evidence="2">The sequence shown here is derived from an EMBL/GenBank/DDBJ whole genome shotgun (WGS) entry which is preliminary data.</text>
</comment>
<protein>
    <submittedName>
        <fullName evidence="2">Uncharacterized protein</fullName>
    </submittedName>
</protein>
<gene>
    <name evidence="2" type="ORF">RE6C_01887</name>
</gene>
<accession>M2B556</accession>
<reference evidence="2" key="2">
    <citation type="journal article" date="2013" name="Mar. Genomics">
        <title>Expression of sulfatases in Rhodopirellula baltica and the diversity of sulfatases in the genus Rhodopirellula.</title>
        <authorList>
            <person name="Wegner C.E."/>
            <person name="Richter-Heitmann T."/>
            <person name="Klindworth A."/>
            <person name="Klockow C."/>
            <person name="Richter M."/>
            <person name="Achstetter T."/>
            <person name="Glockner F.O."/>
            <person name="Harder J."/>
        </authorList>
    </citation>
    <scope>NUCLEOTIDE SEQUENCE [LARGE SCALE GENOMIC DNA]</scope>
    <source>
        <strain evidence="2">6C</strain>
    </source>
</reference>
<feature type="region of interest" description="Disordered" evidence="1">
    <location>
        <begin position="1"/>
        <end position="36"/>
    </location>
</feature>
<dbReference type="Proteomes" id="UP000011529">
    <property type="component" value="Unassembled WGS sequence"/>
</dbReference>
<feature type="compositionally biased region" description="Polar residues" evidence="1">
    <location>
        <begin position="21"/>
        <end position="35"/>
    </location>
</feature>